<reference evidence="11" key="1">
    <citation type="submission" date="2016-04" db="EMBL/GenBank/DDBJ databases">
        <authorList>
            <person name="Ray J."/>
            <person name="Price M."/>
            <person name="Deutschbauer A."/>
        </authorList>
    </citation>
    <scope>NUCLEOTIDE SEQUENCE [LARGE SCALE GENOMIC DNA]</scope>
    <source>
        <strain evidence="11">FW300-N2E2</strain>
    </source>
</reference>
<dbReference type="Pfam" id="PF01850">
    <property type="entry name" value="PIN"/>
    <property type="match status" value="1"/>
</dbReference>
<protein>
    <submittedName>
        <fullName evidence="10">Twitching motility protein PilT</fullName>
    </submittedName>
</protein>
<name>A0A159ZZ97_PSEFL</name>
<evidence type="ECO:0000256" key="6">
    <source>
        <dbReference type="ARBA" id="ARBA00022842"/>
    </source>
</evidence>
<proteinExistence type="inferred from homology"/>
<dbReference type="RefSeq" id="WP_063322206.1">
    <property type="nucleotide sequence ID" value="NZ_CP015225.1"/>
</dbReference>
<evidence type="ECO:0000256" key="7">
    <source>
        <dbReference type="ARBA" id="ARBA00038093"/>
    </source>
</evidence>
<dbReference type="Proteomes" id="UP000076083">
    <property type="component" value="Chromosome"/>
</dbReference>
<keyword evidence="4" id="KW-0479">Metal-binding</keyword>
<evidence type="ECO:0000313" key="11">
    <source>
        <dbReference type="Proteomes" id="UP000076083"/>
    </source>
</evidence>
<keyword evidence="2" id="KW-1277">Toxin-antitoxin system</keyword>
<evidence type="ECO:0000256" key="1">
    <source>
        <dbReference type="ARBA" id="ARBA00001946"/>
    </source>
</evidence>
<sequence length="153" mass="16832">MYLLDTNVISELRKPQADKNVLAWARSVPAPSLYLSAITVLELETGVLRFERKDLAQGSRLRAWLDNHVMPAFAGRILAVDRAVALRCARLHVPDRSNECDALIAATALVHGLTVVTRNVTDFRGSGVALLDPWSNQSPPRQANRALGNVDPR</sequence>
<evidence type="ECO:0000256" key="4">
    <source>
        <dbReference type="ARBA" id="ARBA00022723"/>
    </source>
</evidence>
<dbReference type="InterPro" id="IPR050556">
    <property type="entry name" value="Type_II_TA_system_RNase"/>
</dbReference>
<dbReference type="GO" id="GO:0004518">
    <property type="term" value="F:nuclease activity"/>
    <property type="evidence" value="ECO:0007669"/>
    <property type="project" value="UniProtKB-KW"/>
</dbReference>
<dbReference type="SUPFAM" id="SSF88723">
    <property type="entry name" value="PIN domain-like"/>
    <property type="match status" value="1"/>
</dbReference>
<evidence type="ECO:0000259" key="9">
    <source>
        <dbReference type="Pfam" id="PF01850"/>
    </source>
</evidence>
<evidence type="ECO:0000256" key="3">
    <source>
        <dbReference type="ARBA" id="ARBA00022722"/>
    </source>
</evidence>
<feature type="region of interest" description="Disordered" evidence="8">
    <location>
        <begin position="134"/>
        <end position="153"/>
    </location>
</feature>
<comment type="similarity">
    <text evidence="7">Belongs to the PINc/VapC protein family.</text>
</comment>
<dbReference type="CDD" id="cd18746">
    <property type="entry name" value="PIN_VapC4-5_FitB-like"/>
    <property type="match status" value="1"/>
</dbReference>
<dbReference type="PANTHER" id="PTHR33653:SF1">
    <property type="entry name" value="RIBONUCLEASE VAPC2"/>
    <property type="match status" value="1"/>
</dbReference>
<evidence type="ECO:0000256" key="8">
    <source>
        <dbReference type="SAM" id="MobiDB-lite"/>
    </source>
</evidence>
<gene>
    <name evidence="10" type="ORF">TK06_11690</name>
</gene>
<keyword evidence="6" id="KW-0460">Magnesium</keyword>
<dbReference type="GO" id="GO:0046872">
    <property type="term" value="F:metal ion binding"/>
    <property type="evidence" value="ECO:0007669"/>
    <property type="project" value="UniProtKB-KW"/>
</dbReference>
<evidence type="ECO:0000256" key="5">
    <source>
        <dbReference type="ARBA" id="ARBA00022801"/>
    </source>
</evidence>
<organism evidence="10 11">
    <name type="scientific">Pseudomonas fluorescens</name>
    <dbReference type="NCBI Taxonomy" id="294"/>
    <lineage>
        <taxon>Bacteria</taxon>
        <taxon>Pseudomonadati</taxon>
        <taxon>Pseudomonadota</taxon>
        <taxon>Gammaproteobacteria</taxon>
        <taxon>Pseudomonadales</taxon>
        <taxon>Pseudomonadaceae</taxon>
        <taxon>Pseudomonas</taxon>
    </lineage>
</organism>
<dbReference type="InterPro" id="IPR029060">
    <property type="entry name" value="PIN-like_dom_sf"/>
</dbReference>
<feature type="domain" description="PIN" evidence="9">
    <location>
        <begin position="2"/>
        <end position="119"/>
    </location>
</feature>
<evidence type="ECO:0000313" key="10">
    <source>
        <dbReference type="EMBL" id="AMZ71722.1"/>
    </source>
</evidence>
<keyword evidence="3" id="KW-0540">Nuclease</keyword>
<dbReference type="PANTHER" id="PTHR33653">
    <property type="entry name" value="RIBONUCLEASE VAPC2"/>
    <property type="match status" value="1"/>
</dbReference>
<dbReference type="AlphaFoldDB" id="A0A159ZZ97"/>
<evidence type="ECO:0000256" key="2">
    <source>
        <dbReference type="ARBA" id="ARBA00022649"/>
    </source>
</evidence>
<keyword evidence="5" id="KW-0378">Hydrolase</keyword>
<comment type="cofactor">
    <cofactor evidence="1">
        <name>Mg(2+)</name>
        <dbReference type="ChEBI" id="CHEBI:18420"/>
    </cofactor>
</comment>
<dbReference type="Gene3D" id="3.40.50.1010">
    <property type="entry name" value="5'-nuclease"/>
    <property type="match status" value="1"/>
</dbReference>
<dbReference type="GO" id="GO:0016787">
    <property type="term" value="F:hydrolase activity"/>
    <property type="evidence" value="ECO:0007669"/>
    <property type="project" value="UniProtKB-KW"/>
</dbReference>
<dbReference type="EMBL" id="CP015225">
    <property type="protein sequence ID" value="AMZ71722.1"/>
    <property type="molecule type" value="Genomic_DNA"/>
</dbReference>
<dbReference type="InterPro" id="IPR002716">
    <property type="entry name" value="PIN_dom"/>
</dbReference>
<reference evidence="10 11" key="2">
    <citation type="journal article" date="2018" name="Nature">
        <title>Mutant phenotypes for thousands of bacterial genes of unknown function.</title>
        <authorList>
            <person name="Price M.N."/>
            <person name="Wetmore K.M."/>
            <person name="Waters R.J."/>
            <person name="Callaghan M."/>
            <person name="Ray J."/>
            <person name="Liu H."/>
            <person name="Kuehl J.V."/>
            <person name="Melnyk R.A."/>
            <person name="Lamson J.S."/>
            <person name="Suh Y."/>
            <person name="Carlson H.K."/>
            <person name="Esquivel Z."/>
            <person name="Sadeeshkumar H."/>
            <person name="Chakraborty R."/>
            <person name="Zane G.M."/>
            <person name="Rubin B.E."/>
            <person name="Wall J.D."/>
            <person name="Visel A."/>
            <person name="Bristow J."/>
            <person name="Blow M.J."/>
            <person name="Arkin A.P."/>
            <person name="Deutschbauer A.M."/>
        </authorList>
    </citation>
    <scope>NUCLEOTIDE SEQUENCE [LARGE SCALE GENOMIC DNA]</scope>
    <source>
        <strain evidence="10 11">FW300-N2E2</strain>
    </source>
</reference>
<accession>A0A159ZZ97</accession>